<keyword evidence="2" id="KW-0503">Monooxygenase</keyword>
<dbReference type="STRING" id="642780.SAMN04488570_1450"/>
<sequence length="125" mass="14409">MRTILIEPENHCQTERRTVRSVLVVNRFRVDEDDAEAFRRDLEAAHAVMAAQRGYESGDLGRNVDDPTLWTMVTRWRDVGSYRRCLSSYDVKVGAVPLLSRALDEPSAYEPLDGELNRWEARERG</sequence>
<keyword evidence="2" id="KW-0560">Oxidoreductase</keyword>
<dbReference type="InterPro" id="IPR011008">
    <property type="entry name" value="Dimeric_a/b-barrel"/>
</dbReference>
<feature type="domain" description="ABM" evidence="1">
    <location>
        <begin position="22"/>
        <end position="112"/>
    </location>
</feature>
<accession>A0A1H1QLW7</accession>
<evidence type="ECO:0000259" key="1">
    <source>
        <dbReference type="PROSITE" id="PS51725"/>
    </source>
</evidence>
<name>A0A1H1QLW7_9ACTN</name>
<dbReference type="Gene3D" id="3.30.70.100">
    <property type="match status" value="1"/>
</dbReference>
<dbReference type="Pfam" id="PF03992">
    <property type="entry name" value="ABM"/>
    <property type="match status" value="1"/>
</dbReference>
<dbReference type="PROSITE" id="PS51725">
    <property type="entry name" value="ABM"/>
    <property type="match status" value="1"/>
</dbReference>
<dbReference type="InterPro" id="IPR007138">
    <property type="entry name" value="ABM_dom"/>
</dbReference>
<organism evidence="2 3">
    <name type="scientific">Nocardioides scoriae</name>
    <dbReference type="NCBI Taxonomy" id="642780"/>
    <lineage>
        <taxon>Bacteria</taxon>
        <taxon>Bacillati</taxon>
        <taxon>Actinomycetota</taxon>
        <taxon>Actinomycetes</taxon>
        <taxon>Propionibacteriales</taxon>
        <taxon>Nocardioidaceae</taxon>
        <taxon>Nocardioides</taxon>
    </lineage>
</organism>
<proteinExistence type="predicted"/>
<reference evidence="3" key="1">
    <citation type="submission" date="2016-10" db="EMBL/GenBank/DDBJ databases">
        <authorList>
            <person name="Varghese N."/>
            <person name="Submissions S."/>
        </authorList>
    </citation>
    <scope>NUCLEOTIDE SEQUENCE [LARGE SCALE GENOMIC DNA]</scope>
    <source>
        <strain evidence="3">DSM 22127</strain>
    </source>
</reference>
<evidence type="ECO:0000313" key="2">
    <source>
        <dbReference type="EMBL" id="SDS24395.1"/>
    </source>
</evidence>
<dbReference type="AlphaFoldDB" id="A0A1H1QLW7"/>
<protein>
    <submittedName>
        <fullName evidence="2">Quinol monooxygenase YgiN</fullName>
    </submittedName>
</protein>
<keyword evidence="3" id="KW-1185">Reference proteome</keyword>
<gene>
    <name evidence="2" type="ORF">SAMN04488570_1450</name>
</gene>
<dbReference type="Proteomes" id="UP000198859">
    <property type="component" value="Chromosome I"/>
</dbReference>
<dbReference type="GO" id="GO:0004497">
    <property type="term" value="F:monooxygenase activity"/>
    <property type="evidence" value="ECO:0007669"/>
    <property type="project" value="UniProtKB-KW"/>
</dbReference>
<dbReference type="SUPFAM" id="SSF54909">
    <property type="entry name" value="Dimeric alpha+beta barrel"/>
    <property type="match status" value="1"/>
</dbReference>
<evidence type="ECO:0000313" key="3">
    <source>
        <dbReference type="Proteomes" id="UP000198859"/>
    </source>
</evidence>
<dbReference type="EMBL" id="LT629757">
    <property type="protein sequence ID" value="SDS24395.1"/>
    <property type="molecule type" value="Genomic_DNA"/>
</dbReference>